<feature type="transmembrane region" description="Helical" evidence="9">
    <location>
        <begin position="469"/>
        <end position="487"/>
    </location>
</feature>
<evidence type="ECO:0000256" key="5">
    <source>
        <dbReference type="ARBA" id="ARBA00022967"/>
    </source>
</evidence>
<dbReference type="GO" id="GO:0009678">
    <property type="term" value="F:diphosphate hydrolysis-driven proton transmembrane transporter activity"/>
    <property type="evidence" value="ECO:0007669"/>
    <property type="project" value="InterPro"/>
</dbReference>
<keyword evidence="10" id="KW-0378">Hydrolase</keyword>
<dbReference type="PIRSF" id="PIRSF001265">
    <property type="entry name" value="H+-PPase"/>
    <property type="match status" value="1"/>
</dbReference>
<evidence type="ECO:0000256" key="6">
    <source>
        <dbReference type="ARBA" id="ARBA00022989"/>
    </source>
</evidence>
<dbReference type="NCBIfam" id="NF001951">
    <property type="entry name" value="PRK00733.1-2"/>
    <property type="match status" value="1"/>
</dbReference>
<feature type="transmembrane region" description="Helical" evidence="9">
    <location>
        <begin position="672"/>
        <end position="692"/>
    </location>
</feature>
<feature type="transmembrane region" description="Helical" evidence="9">
    <location>
        <begin position="258"/>
        <end position="278"/>
    </location>
</feature>
<dbReference type="HAMAP" id="MF_01129">
    <property type="entry name" value="PPase_energized_pump"/>
    <property type="match status" value="1"/>
</dbReference>
<evidence type="ECO:0000256" key="7">
    <source>
        <dbReference type="ARBA" id="ARBA00023065"/>
    </source>
</evidence>
<keyword evidence="4" id="KW-0460">Magnesium</keyword>
<evidence type="ECO:0000256" key="3">
    <source>
        <dbReference type="ARBA" id="ARBA00022692"/>
    </source>
</evidence>
<dbReference type="GO" id="GO:0004427">
    <property type="term" value="F:inorganic diphosphate phosphatase activity"/>
    <property type="evidence" value="ECO:0007669"/>
    <property type="project" value="UniProtKB-EC"/>
</dbReference>
<feature type="transmembrane region" description="Helical" evidence="9">
    <location>
        <begin position="290"/>
        <end position="309"/>
    </location>
</feature>
<evidence type="ECO:0000313" key="10">
    <source>
        <dbReference type="EMBL" id="VAW00753.1"/>
    </source>
</evidence>
<keyword evidence="6 9" id="KW-1133">Transmembrane helix</keyword>
<gene>
    <name evidence="10" type="ORF">MNBD_ALPHA01-121</name>
</gene>
<feature type="transmembrane region" description="Helical" evidence="9">
    <location>
        <begin position="576"/>
        <end position="597"/>
    </location>
</feature>
<evidence type="ECO:0000256" key="2">
    <source>
        <dbReference type="ARBA" id="ARBA00022448"/>
    </source>
</evidence>
<sequence length="695" mass="72262">MTNIYLFIVGCGLLALVYGVYATRRVMAFGTGNERMQEIAAAIQEGAAAYLNRQYKAIGMVGIVVAVALYFLLGGHVAVGFVAGAVLSGLAGYVGMNVSVRANIRTSQAASEDINKALDVSFTSGAVTGMLVVGFGLLGVALYYIYMISGGMDARYTLEGLIGLGFGASLISIFARLGGGIFTKGADVGGDMVGKVEAGIPEDDPRNPATIADNVGDNVGDCAGMAADLFETYAVTIVATMLIASSAFAGASMEKMMLLPMMIGALSIIGSIGGTFFVKMGKSENIMGALYKGLIWSAVISAALIYGMLTQYDFFSNIEFADGTALTTTAIFWCVLTGLGVTALVVWITEYYTSTEYRPVRVIAEASETGHGTNVIQGLAVSMESAALPVIVICAGIFIAFEQAGLFGIAIAATAMLSLAGMVVALDAYGPVTDNAGGIAEMAKLPEDVRNTTDKLDAVGNTTKAVTKGYAIGSAGLASLVLFAAFTEEISHYMPQFADITFSLQNPFIVIGLFIGGMLPYLFASMSMMAVGRAAASVVVEVRRQFKEIPGIMEGTAKPEYGKAVDLLTKAAIKEMILPSLLPILAPIVMFTVVYMVSDMVGAFQALGAMLMGTIITGIFIAISMTSGGGAWDNAKKYIEDGNHGGKGSDAHKAAVTGDTVGDPYKDTAGPAINPLIKIVNIVAILLVAVVAKSM</sequence>
<evidence type="ECO:0000256" key="9">
    <source>
        <dbReference type="SAM" id="Phobius"/>
    </source>
</evidence>
<evidence type="ECO:0000256" key="1">
    <source>
        <dbReference type="ARBA" id="ARBA00004127"/>
    </source>
</evidence>
<keyword evidence="8 9" id="KW-0472">Membrane</keyword>
<dbReference type="PANTHER" id="PTHR31998">
    <property type="entry name" value="K(+)-INSENSITIVE PYROPHOSPHATE-ENERGIZED PROTON PUMP"/>
    <property type="match status" value="1"/>
</dbReference>
<feature type="transmembrane region" description="Helical" evidence="9">
    <location>
        <begin position="158"/>
        <end position="177"/>
    </location>
</feature>
<dbReference type="EC" id="3.6.1.1" evidence="10"/>
<protein>
    <submittedName>
        <fullName evidence="10">Pyrophosphate-energized proton pump</fullName>
        <ecNumber evidence="10">3.6.1.1</ecNumber>
    </submittedName>
</protein>
<feature type="transmembrane region" description="Helical" evidence="9">
    <location>
        <begin position="80"/>
        <end position="100"/>
    </location>
</feature>
<dbReference type="NCBIfam" id="TIGR01104">
    <property type="entry name" value="V_PPase"/>
    <property type="match status" value="1"/>
</dbReference>
<keyword evidence="5" id="KW-1278">Translocase</keyword>
<dbReference type="Pfam" id="PF03030">
    <property type="entry name" value="H_PPase"/>
    <property type="match status" value="1"/>
</dbReference>
<dbReference type="AlphaFoldDB" id="A0A3B0S9U9"/>
<name>A0A3B0S9U9_9ZZZZ</name>
<feature type="transmembrane region" description="Helical" evidence="9">
    <location>
        <begin position="375"/>
        <end position="399"/>
    </location>
</feature>
<dbReference type="GO" id="GO:0012505">
    <property type="term" value="C:endomembrane system"/>
    <property type="evidence" value="ECO:0007669"/>
    <property type="project" value="UniProtKB-SubCell"/>
</dbReference>
<keyword evidence="3 9" id="KW-0812">Transmembrane</keyword>
<comment type="subcellular location">
    <subcellularLocation>
        <location evidence="1">Endomembrane system</location>
        <topology evidence="1">Multi-pass membrane protein</topology>
    </subcellularLocation>
</comment>
<feature type="transmembrane region" description="Helical" evidence="9">
    <location>
        <begin position="604"/>
        <end position="623"/>
    </location>
</feature>
<feature type="transmembrane region" description="Helical" evidence="9">
    <location>
        <begin position="233"/>
        <end position="251"/>
    </location>
</feature>
<organism evidence="10">
    <name type="scientific">hydrothermal vent metagenome</name>
    <dbReference type="NCBI Taxonomy" id="652676"/>
    <lineage>
        <taxon>unclassified sequences</taxon>
        <taxon>metagenomes</taxon>
        <taxon>ecological metagenomes</taxon>
    </lineage>
</organism>
<feature type="transmembrane region" description="Helical" evidence="9">
    <location>
        <begin position="406"/>
        <end position="426"/>
    </location>
</feature>
<feature type="transmembrane region" description="Helical" evidence="9">
    <location>
        <begin position="330"/>
        <end position="349"/>
    </location>
</feature>
<dbReference type="InterPro" id="IPR004131">
    <property type="entry name" value="PPase-energised_H-pump"/>
</dbReference>
<accession>A0A3B0S9U9</accession>
<keyword evidence="2" id="KW-0813">Transport</keyword>
<feature type="transmembrane region" description="Helical" evidence="9">
    <location>
        <begin position="55"/>
        <end position="73"/>
    </location>
</feature>
<keyword evidence="7" id="KW-0406">Ion transport</keyword>
<evidence type="ECO:0000256" key="4">
    <source>
        <dbReference type="ARBA" id="ARBA00022842"/>
    </source>
</evidence>
<dbReference type="GO" id="GO:0016020">
    <property type="term" value="C:membrane"/>
    <property type="evidence" value="ECO:0007669"/>
    <property type="project" value="InterPro"/>
</dbReference>
<evidence type="ECO:0000256" key="8">
    <source>
        <dbReference type="ARBA" id="ARBA00023136"/>
    </source>
</evidence>
<reference evidence="10" key="1">
    <citation type="submission" date="2018-06" db="EMBL/GenBank/DDBJ databases">
        <authorList>
            <person name="Zhirakovskaya E."/>
        </authorList>
    </citation>
    <scope>NUCLEOTIDE SEQUENCE</scope>
</reference>
<proteinExistence type="inferred from homology"/>
<dbReference type="NCBIfam" id="NF001960">
    <property type="entry name" value="PRK00733.3-5"/>
    <property type="match status" value="1"/>
</dbReference>
<feature type="transmembrane region" description="Helical" evidence="9">
    <location>
        <begin position="508"/>
        <end position="531"/>
    </location>
</feature>
<dbReference type="EMBL" id="UOEJ01000137">
    <property type="protein sequence ID" value="VAW00753.1"/>
    <property type="molecule type" value="Genomic_DNA"/>
</dbReference>
<feature type="transmembrane region" description="Helical" evidence="9">
    <location>
        <begin position="120"/>
        <end position="146"/>
    </location>
</feature>